<name>A0A2X3W9U1_9STRE</name>
<sequence length="161" mass="17551">MQAMAVAPVDKDGNVDTSQVVIAYAGTNAGDPKDLETDAQSIGLGRDKLYMRSGRNSSTVTDSQFKTGVDFAKAVEKAYPRATITTTGHSLGGSLSMYVSLKQGYASTTYNGPDISQMISDKEIKYMQEHREQFRNYRNPHDIIGNITGNKTKSAIYPDTP</sequence>
<dbReference type="KEGG" id="sfer:NCTC12278_01714"/>
<keyword evidence="2" id="KW-1185">Reference proteome</keyword>
<protein>
    <submittedName>
        <fullName evidence="1">Uncharacterized protein</fullName>
    </submittedName>
</protein>
<organism evidence="1 2">
    <name type="scientific">Streptococcus ferus</name>
    <dbReference type="NCBI Taxonomy" id="1345"/>
    <lineage>
        <taxon>Bacteria</taxon>
        <taxon>Bacillati</taxon>
        <taxon>Bacillota</taxon>
        <taxon>Bacilli</taxon>
        <taxon>Lactobacillales</taxon>
        <taxon>Streptococcaceae</taxon>
        <taxon>Streptococcus</taxon>
    </lineage>
</organism>
<dbReference type="AlphaFoldDB" id="A0A2X3W9U1"/>
<dbReference type="InterPro" id="IPR029058">
    <property type="entry name" value="AB_hydrolase_fold"/>
</dbReference>
<dbReference type="Proteomes" id="UP000249495">
    <property type="component" value="Chromosome 1"/>
</dbReference>
<dbReference type="Pfam" id="PF26363">
    <property type="entry name" value="Phospholipase-like"/>
    <property type="match status" value="1"/>
</dbReference>
<dbReference type="Gene3D" id="3.40.50.1820">
    <property type="entry name" value="alpha/beta hydrolase"/>
    <property type="match status" value="1"/>
</dbReference>
<accession>A0A2X3W9U1</accession>
<dbReference type="STRING" id="1123303.GCA_000372425_01290"/>
<dbReference type="EMBL" id="LS483343">
    <property type="protein sequence ID" value="SQF41116.1"/>
    <property type="molecule type" value="Genomic_DNA"/>
</dbReference>
<dbReference type="SUPFAM" id="SSF53474">
    <property type="entry name" value="alpha/beta-Hydrolases"/>
    <property type="match status" value="1"/>
</dbReference>
<reference evidence="1 2" key="1">
    <citation type="submission" date="2018-06" db="EMBL/GenBank/DDBJ databases">
        <authorList>
            <consortium name="Pathogen Informatics"/>
            <person name="Doyle S."/>
        </authorList>
    </citation>
    <scope>NUCLEOTIDE SEQUENCE [LARGE SCALE GENOMIC DNA]</scope>
    <source>
        <strain evidence="1 2">NCTC12278</strain>
    </source>
</reference>
<dbReference type="OrthoDB" id="6450827at2"/>
<evidence type="ECO:0000313" key="1">
    <source>
        <dbReference type="EMBL" id="SQF41116.1"/>
    </source>
</evidence>
<dbReference type="RefSeq" id="WP_018030612.1">
    <property type="nucleotide sequence ID" value="NZ_LS483343.1"/>
</dbReference>
<proteinExistence type="predicted"/>
<evidence type="ECO:0000313" key="2">
    <source>
        <dbReference type="Proteomes" id="UP000249495"/>
    </source>
</evidence>
<gene>
    <name evidence="1" type="ORF">NCTC12278_01714</name>
</gene>